<keyword evidence="1" id="KW-1133">Transmembrane helix</keyword>
<dbReference type="Proteomes" id="UP000319557">
    <property type="component" value="Chromosome"/>
</dbReference>
<sequence>MDAPALKQTWKMYEARGTPAPMLTQSNCRTAAMMNLFAAKPQTAMRFVGLLCAGTFATNAFRLCRKLEPSTFEGPWLLRETLGPPWGLSMFAIAVASLWLLFSRRWSSIDQWHSLRWIIIPTIAILTWCYSTYDFNFFLQQQHLIDRTTLVALGLASIWRPAFLGAFLLQLGILFAHLSHPLPFSWTDKSPLIDILVVANVFLLGWRSNFWRSEHLLVAVVYIVAIHYFRPGVGKLAIGWLSEGNLSNLFLSAVYQNGWLAGWDTADVYRFAKLIASADYLLKATTLFIELLPLFFLMRRRWLIIGLVLASGLHVGIYLSSGILFWKWIVLDILTAVAFGTLPKSMTNRLFNRDAAIGFGFSLCLGLIFYVSAPVLAWYDTPVAFHYHLQVTGVSGKVYQITPSSLAPFDLQFAQGRLGFLEKQALLVDCLGACSTTQTLKACQHIDSDVQLGEARKNLGTRRFDKKRTSELDLLLRRYVNHGNQDVRRNLFDYIPDPPQHIWTFPQAGLDQELWTWQERPKRVTIQRTTAFHRDFRTTTIEYRMVHSIDIETPR</sequence>
<feature type="transmembrane region" description="Helical" evidence="1">
    <location>
        <begin position="355"/>
        <end position="379"/>
    </location>
</feature>
<dbReference type="AlphaFoldDB" id="A0A517M838"/>
<dbReference type="OrthoDB" id="181124at2"/>
<feature type="transmembrane region" description="Helical" evidence="1">
    <location>
        <begin position="158"/>
        <end position="178"/>
    </location>
</feature>
<keyword evidence="3" id="KW-1185">Reference proteome</keyword>
<keyword evidence="1" id="KW-0812">Transmembrane</keyword>
<gene>
    <name evidence="2" type="ORF">EC9_52620</name>
</gene>
<dbReference type="RefSeq" id="WP_145348744.1">
    <property type="nucleotide sequence ID" value="NZ_CP036261.1"/>
</dbReference>
<evidence type="ECO:0000313" key="2">
    <source>
        <dbReference type="EMBL" id="QDS91043.1"/>
    </source>
</evidence>
<name>A0A517M838_9BACT</name>
<organism evidence="2 3">
    <name type="scientific">Rosistilla ulvae</name>
    <dbReference type="NCBI Taxonomy" id="1930277"/>
    <lineage>
        <taxon>Bacteria</taxon>
        <taxon>Pseudomonadati</taxon>
        <taxon>Planctomycetota</taxon>
        <taxon>Planctomycetia</taxon>
        <taxon>Pirellulales</taxon>
        <taxon>Pirellulaceae</taxon>
        <taxon>Rosistilla</taxon>
    </lineage>
</organism>
<dbReference type="KEGG" id="ruv:EC9_52620"/>
<reference evidence="2 3" key="1">
    <citation type="submission" date="2019-02" db="EMBL/GenBank/DDBJ databases">
        <title>Deep-cultivation of Planctomycetes and their phenomic and genomic characterization uncovers novel biology.</title>
        <authorList>
            <person name="Wiegand S."/>
            <person name="Jogler M."/>
            <person name="Boedeker C."/>
            <person name="Pinto D."/>
            <person name="Vollmers J."/>
            <person name="Rivas-Marin E."/>
            <person name="Kohn T."/>
            <person name="Peeters S.H."/>
            <person name="Heuer A."/>
            <person name="Rast P."/>
            <person name="Oberbeckmann S."/>
            <person name="Bunk B."/>
            <person name="Jeske O."/>
            <person name="Meyerdierks A."/>
            <person name="Storesund J.E."/>
            <person name="Kallscheuer N."/>
            <person name="Luecker S."/>
            <person name="Lage O.M."/>
            <person name="Pohl T."/>
            <person name="Merkel B.J."/>
            <person name="Hornburger P."/>
            <person name="Mueller R.-W."/>
            <person name="Bruemmer F."/>
            <person name="Labrenz M."/>
            <person name="Spormann A.M."/>
            <person name="Op den Camp H."/>
            <person name="Overmann J."/>
            <person name="Amann R."/>
            <person name="Jetten M.S.M."/>
            <person name="Mascher T."/>
            <person name="Medema M.H."/>
            <person name="Devos D.P."/>
            <person name="Kaster A.-K."/>
            <person name="Ovreas L."/>
            <person name="Rohde M."/>
            <person name="Galperin M.Y."/>
            <person name="Jogler C."/>
        </authorList>
    </citation>
    <scope>NUCLEOTIDE SEQUENCE [LARGE SCALE GENOMIC DNA]</scope>
    <source>
        <strain evidence="2 3">EC9</strain>
    </source>
</reference>
<evidence type="ECO:0000313" key="3">
    <source>
        <dbReference type="Proteomes" id="UP000319557"/>
    </source>
</evidence>
<feature type="transmembrane region" description="Helical" evidence="1">
    <location>
        <begin position="302"/>
        <end position="319"/>
    </location>
</feature>
<evidence type="ECO:0008006" key="4">
    <source>
        <dbReference type="Google" id="ProtNLM"/>
    </source>
</evidence>
<evidence type="ECO:0000256" key="1">
    <source>
        <dbReference type="SAM" id="Phobius"/>
    </source>
</evidence>
<feature type="transmembrane region" description="Helical" evidence="1">
    <location>
        <begin position="86"/>
        <end position="102"/>
    </location>
</feature>
<dbReference type="EMBL" id="CP036261">
    <property type="protein sequence ID" value="QDS91043.1"/>
    <property type="molecule type" value="Genomic_DNA"/>
</dbReference>
<protein>
    <recommendedName>
        <fullName evidence="4">HTTM domain-containing protein</fullName>
    </recommendedName>
</protein>
<feature type="transmembrane region" description="Helical" evidence="1">
    <location>
        <begin position="114"/>
        <end position="133"/>
    </location>
</feature>
<accession>A0A517M838</accession>
<proteinExistence type="predicted"/>
<feature type="transmembrane region" description="Helical" evidence="1">
    <location>
        <begin position="213"/>
        <end position="229"/>
    </location>
</feature>
<feature type="transmembrane region" description="Helical" evidence="1">
    <location>
        <begin position="190"/>
        <end position="207"/>
    </location>
</feature>
<keyword evidence="1" id="KW-0472">Membrane</keyword>